<evidence type="ECO:0000256" key="1">
    <source>
        <dbReference type="SAM" id="MobiDB-lite"/>
    </source>
</evidence>
<keyword evidence="3" id="KW-1185">Reference proteome</keyword>
<gene>
    <name evidence="2" type="ORF">NPIL_388441</name>
</gene>
<comment type="caution">
    <text evidence="2">The sequence shown here is derived from an EMBL/GenBank/DDBJ whole genome shotgun (WGS) entry which is preliminary data.</text>
</comment>
<organism evidence="2 3">
    <name type="scientific">Nephila pilipes</name>
    <name type="common">Giant wood spider</name>
    <name type="synonym">Nephila maculata</name>
    <dbReference type="NCBI Taxonomy" id="299642"/>
    <lineage>
        <taxon>Eukaryota</taxon>
        <taxon>Metazoa</taxon>
        <taxon>Ecdysozoa</taxon>
        <taxon>Arthropoda</taxon>
        <taxon>Chelicerata</taxon>
        <taxon>Arachnida</taxon>
        <taxon>Araneae</taxon>
        <taxon>Araneomorphae</taxon>
        <taxon>Entelegynae</taxon>
        <taxon>Araneoidea</taxon>
        <taxon>Nephilidae</taxon>
        <taxon>Nephila</taxon>
    </lineage>
</organism>
<proteinExistence type="predicted"/>
<dbReference type="EMBL" id="BMAW01033153">
    <property type="protein sequence ID" value="GFU28929.1"/>
    <property type="molecule type" value="Genomic_DNA"/>
</dbReference>
<feature type="region of interest" description="Disordered" evidence="1">
    <location>
        <begin position="18"/>
        <end position="64"/>
    </location>
</feature>
<evidence type="ECO:0000313" key="2">
    <source>
        <dbReference type="EMBL" id="GFU28929.1"/>
    </source>
</evidence>
<evidence type="ECO:0000313" key="3">
    <source>
        <dbReference type="Proteomes" id="UP000887013"/>
    </source>
</evidence>
<accession>A0A8X6UJX4</accession>
<feature type="non-terminal residue" evidence="2">
    <location>
        <position position="1"/>
    </location>
</feature>
<sequence length="64" mass="7297">VKMKNGEFLRPVERLVPLELTTEPDAPDQRTGVRRSAEDSSSDINPGPEKFLQSKYGRSLKRRI</sequence>
<reference evidence="2" key="1">
    <citation type="submission" date="2020-08" db="EMBL/GenBank/DDBJ databases">
        <title>Multicomponent nature underlies the extraordinary mechanical properties of spider dragline silk.</title>
        <authorList>
            <person name="Kono N."/>
            <person name="Nakamura H."/>
            <person name="Mori M."/>
            <person name="Yoshida Y."/>
            <person name="Ohtoshi R."/>
            <person name="Malay A.D."/>
            <person name="Moran D.A.P."/>
            <person name="Tomita M."/>
            <person name="Numata K."/>
            <person name="Arakawa K."/>
        </authorList>
    </citation>
    <scope>NUCLEOTIDE SEQUENCE</scope>
</reference>
<protein>
    <submittedName>
        <fullName evidence="2">Uncharacterized protein</fullName>
    </submittedName>
</protein>
<name>A0A8X6UJX4_NEPPI</name>
<dbReference type="Proteomes" id="UP000887013">
    <property type="component" value="Unassembled WGS sequence"/>
</dbReference>
<dbReference type="AlphaFoldDB" id="A0A8X6UJX4"/>